<name>A0ACB7YQT3_9ERIC</name>
<dbReference type="EMBL" id="CM037161">
    <property type="protein sequence ID" value="KAH7855553.1"/>
    <property type="molecule type" value="Genomic_DNA"/>
</dbReference>
<organism evidence="1 2">
    <name type="scientific">Vaccinium darrowii</name>
    <dbReference type="NCBI Taxonomy" id="229202"/>
    <lineage>
        <taxon>Eukaryota</taxon>
        <taxon>Viridiplantae</taxon>
        <taxon>Streptophyta</taxon>
        <taxon>Embryophyta</taxon>
        <taxon>Tracheophyta</taxon>
        <taxon>Spermatophyta</taxon>
        <taxon>Magnoliopsida</taxon>
        <taxon>eudicotyledons</taxon>
        <taxon>Gunneridae</taxon>
        <taxon>Pentapetalae</taxon>
        <taxon>asterids</taxon>
        <taxon>Ericales</taxon>
        <taxon>Ericaceae</taxon>
        <taxon>Vaccinioideae</taxon>
        <taxon>Vaccinieae</taxon>
        <taxon>Vaccinium</taxon>
    </lineage>
</organism>
<proteinExistence type="predicted"/>
<keyword evidence="2" id="KW-1185">Reference proteome</keyword>
<protein>
    <submittedName>
        <fullName evidence="1">Uncharacterized protein</fullName>
    </submittedName>
</protein>
<gene>
    <name evidence="1" type="ORF">Vadar_026130</name>
</gene>
<reference evidence="1 2" key="1">
    <citation type="journal article" date="2021" name="Hortic Res">
        <title>High-quality reference genome and annotation aids understanding of berry development for evergreen blueberry (Vaccinium darrowii).</title>
        <authorList>
            <person name="Yu J."/>
            <person name="Hulse-Kemp A.M."/>
            <person name="Babiker E."/>
            <person name="Staton M."/>
        </authorList>
    </citation>
    <scope>NUCLEOTIDE SEQUENCE [LARGE SCALE GENOMIC DNA]</scope>
    <source>
        <strain evidence="2">cv. NJ 8807/NJ 8810</strain>
        <tissue evidence="1">Young leaf</tissue>
    </source>
</reference>
<evidence type="ECO:0000313" key="1">
    <source>
        <dbReference type="EMBL" id="KAH7855553.1"/>
    </source>
</evidence>
<accession>A0ACB7YQT3</accession>
<sequence length="694" mass="78688">MEAGRNLLTLSPAILPPQTHHRISSFCSSSVLMLHEQSARSLPFLATTSSAQHFQTAVLQPEKSDDSRSLLRITREDKTCQVILGKTREEIESSAQEEAITYSCERLQDLEHRSLNLPFLWYLLPSLQNGDLTSFTMQSGFSKTKRLMDVESHDVVSLAKKALSASKQAALLADDLRLLGTEEDEFRTELDESQTPSCTSTSFSNFLLEEVKTVRSTRLLERRSKQRRGPNPEPMVLETRYSPREKSRRKLSKPHDPDKAVQWFLRGIEKTKLLTAEEEFELFTQMQGLKRLEEVKSRLRSEVDHEPSVVEWASAAGLSCQALKLQLHCGNSSRQRLIYANLRLVVHIAKQYRGRGLNLEDLLQEGSGGLMRSVERFMPREGCRFASYAYFWIRRAIKRAICRHSKTIAIPESAYALLYKVVEAKRLCIKDGNHRPKTEDIAAQVGMTVEKLESFLSSVRKPVSIDQPVWTDQSTTYQEITADPAIENPEVSMEKQFMKLHLRNLLSTLAPRERIIIRMRFGLEGSNIRSLTEIGASLGICKERVRQLESKALFKLKRSISSQDRSAYADLFSLLPLQQQGKSKQRIELHQIEGTDFPMEGQYGIQGENNQIFPPADVHKELNPGHNKNFEVDPVSSQVAASKENKEQAEADRIQKEREKRDALQTLKSALIVSGIIVAVAGAVFAITKKLKEK</sequence>
<evidence type="ECO:0000313" key="2">
    <source>
        <dbReference type="Proteomes" id="UP000828048"/>
    </source>
</evidence>
<comment type="caution">
    <text evidence="1">The sequence shown here is derived from an EMBL/GenBank/DDBJ whole genome shotgun (WGS) entry which is preliminary data.</text>
</comment>
<dbReference type="Proteomes" id="UP000828048">
    <property type="component" value="Chromosome 11"/>
</dbReference>